<reference evidence="9" key="1">
    <citation type="submission" date="2017-04" db="EMBL/GenBank/DDBJ databases">
        <title>Plasmodium gonderi genome.</title>
        <authorList>
            <person name="Arisue N."/>
            <person name="Honma H."/>
            <person name="Kawai S."/>
            <person name="Tougan T."/>
            <person name="Tanabe K."/>
            <person name="Horii T."/>
        </authorList>
    </citation>
    <scope>NUCLEOTIDE SEQUENCE [LARGE SCALE GENOMIC DNA]</scope>
    <source>
        <strain evidence="9">ATCC 30045</strain>
    </source>
</reference>
<evidence type="ECO:0000313" key="9">
    <source>
        <dbReference type="Proteomes" id="UP000195521"/>
    </source>
</evidence>
<dbReference type="Pfam" id="PF03568">
    <property type="entry name" value="Separin_C"/>
    <property type="match status" value="2"/>
</dbReference>
<feature type="compositionally biased region" description="Polar residues" evidence="5">
    <location>
        <begin position="4750"/>
        <end position="4762"/>
    </location>
</feature>
<feature type="region of interest" description="Disordered" evidence="5">
    <location>
        <begin position="849"/>
        <end position="967"/>
    </location>
</feature>
<keyword evidence="3" id="KW-0378">Hydrolase</keyword>
<feature type="compositionally biased region" description="Polar residues" evidence="5">
    <location>
        <begin position="849"/>
        <end position="860"/>
    </location>
</feature>
<evidence type="ECO:0000313" key="8">
    <source>
        <dbReference type="EMBL" id="GAW83502.1"/>
    </source>
</evidence>
<dbReference type="InterPro" id="IPR030397">
    <property type="entry name" value="SEPARIN_core_dom"/>
</dbReference>
<dbReference type="OrthoDB" id="10255632at2759"/>
<dbReference type="GO" id="GO:0006508">
    <property type="term" value="P:proteolysis"/>
    <property type="evidence" value="ECO:0007669"/>
    <property type="project" value="InterPro"/>
</dbReference>
<feature type="compositionally biased region" description="Acidic residues" evidence="5">
    <location>
        <begin position="861"/>
        <end position="933"/>
    </location>
</feature>
<proteinExistence type="predicted"/>
<protein>
    <recommendedName>
        <fullName evidence="2">separase</fullName>
        <ecNumber evidence="2">3.4.22.49</ecNumber>
    </recommendedName>
</protein>
<dbReference type="EMBL" id="BDQF01000015">
    <property type="protein sequence ID" value="GAW83502.1"/>
    <property type="molecule type" value="Genomic_DNA"/>
</dbReference>
<evidence type="ECO:0000259" key="7">
    <source>
        <dbReference type="PROSITE" id="PS51700"/>
    </source>
</evidence>
<feature type="transmembrane region" description="Helical" evidence="6">
    <location>
        <begin position="139"/>
        <end position="161"/>
    </location>
</feature>
<evidence type="ECO:0000256" key="6">
    <source>
        <dbReference type="SAM" id="Phobius"/>
    </source>
</evidence>
<dbReference type="Proteomes" id="UP000195521">
    <property type="component" value="Unassembled WGS sequence"/>
</dbReference>
<feature type="transmembrane region" description="Helical" evidence="6">
    <location>
        <begin position="1738"/>
        <end position="1759"/>
    </location>
</feature>
<feature type="transmembrane region" description="Helical" evidence="6">
    <location>
        <begin position="2383"/>
        <end position="2400"/>
    </location>
</feature>
<dbReference type="GO" id="GO:0005737">
    <property type="term" value="C:cytoplasm"/>
    <property type="evidence" value="ECO:0007669"/>
    <property type="project" value="TreeGrafter"/>
</dbReference>
<feature type="transmembrane region" description="Helical" evidence="6">
    <location>
        <begin position="1639"/>
        <end position="1660"/>
    </location>
</feature>
<comment type="caution">
    <text evidence="8">The sequence shown here is derived from an EMBL/GenBank/DDBJ whole genome shotgun (WGS) entry which is preliminary data.</text>
</comment>
<comment type="catalytic activity">
    <reaction evidence="1">
        <text>All bonds known to be hydrolyzed by this endopeptidase have arginine in P1 and an acidic residue in P4. P6 is often occupied by an acidic residue or by a hydroxy-amino-acid residue, the phosphorylation of which enhances cleavage.</text>
        <dbReference type="EC" id="3.4.22.49"/>
    </reaction>
</comment>
<feature type="region of interest" description="Disordered" evidence="5">
    <location>
        <begin position="4729"/>
        <end position="4771"/>
    </location>
</feature>
<dbReference type="EC" id="3.4.22.49" evidence="2"/>
<organism evidence="8 9">
    <name type="scientific">Plasmodium gonderi</name>
    <dbReference type="NCBI Taxonomy" id="77519"/>
    <lineage>
        <taxon>Eukaryota</taxon>
        <taxon>Sar</taxon>
        <taxon>Alveolata</taxon>
        <taxon>Apicomplexa</taxon>
        <taxon>Aconoidasida</taxon>
        <taxon>Haemosporida</taxon>
        <taxon>Plasmodiidae</taxon>
        <taxon>Plasmodium</taxon>
        <taxon>Plasmodium (Plasmodium)</taxon>
    </lineage>
</organism>
<dbReference type="RefSeq" id="XP_028546091.1">
    <property type="nucleotide sequence ID" value="XM_028690290.1"/>
</dbReference>
<feature type="transmembrane region" description="Helical" evidence="6">
    <location>
        <begin position="2255"/>
        <end position="2276"/>
    </location>
</feature>
<dbReference type="GO" id="GO:0072686">
    <property type="term" value="C:mitotic spindle"/>
    <property type="evidence" value="ECO:0007669"/>
    <property type="project" value="TreeGrafter"/>
</dbReference>
<dbReference type="GO" id="GO:0005634">
    <property type="term" value="C:nucleus"/>
    <property type="evidence" value="ECO:0007669"/>
    <property type="project" value="InterPro"/>
</dbReference>
<dbReference type="GO" id="GO:0051307">
    <property type="term" value="P:meiotic chromosome separation"/>
    <property type="evidence" value="ECO:0007669"/>
    <property type="project" value="TreeGrafter"/>
</dbReference>
<dbReference type="OMA" id="NNRYTLE"/>
<feature type="transmembrane region" description="Helical" evidence="6">
    <location>
        <begin position="101"/>
        <end position="119"/>
    </location>
</feature>
<evidence type="ECO:0000256" key="3">
    <source>
        <dbReference type="ARBA" id="ARBA00022801"/>
    </source>
</evidence>
<keyword evidence="6" id="KW-1133">Transmembrane helix</keyword>
<name>A0A1Y1JRN8_PLAGO</name>
<dbReference type="PANTHER" id="PTHR12792">
    <property type="entry name" value="EXTRA SPINDLE POLES 1-RELATED"/>
    <property type="match status" value="1"/>
</dbReference>
<feature type="compositionally biased region" description="Basic residues" evidence="5">
    <location>
        <begin position="4734"/>
        <end position="4749"/>
    </location>
</feature>
<sequence length="5376" mass="638671">MIKKESDMYKKLDKIVCDVLRNIDAEYKSVDKNGNDKTSEKIKNEKVYKNFFELFSKESDLEVLTLDELVETYKDKNVHKYLFYMFESLLNKISISNNIRYLDFLFLILRYITYMWIFLSNDDKRVLIFYYYYKFVDLLFNLSLVRCSFFMNMYIILIYFYMKDKKKKKKITFIVKNLSEKEVGFHTKNVISELNKIIINENIYFIKTISKENDFVFFQNESIQKRKEEKNVLSSNEEEYVYTITNSQNLYNYLWVSYSEGENLPIGESKYDIHNIDKRKLNPTKEEKSFVFITKCQNFKNIHSTFLSLCMFSINNTYNIFLNFMKNLFKISVYDFSAFFPFLSSLNMESLFSHFHFFEILYYVQIAEANSEIGSTKKETKIVTINSSCSTPYILQEQANTKMKKKFTNNECIFSNNNMNNKKILWNTFFDELKKIYAIDTKNVNYTLKILKYTLSFFLFEEKILLKNREWSTRLENKKEHSFPFISQIYLKEVLKFSHSYINNLVNSRTLNEEVLFKAISYIFYLLSKLICNINNSIKKYILQNNYNNLTLIAIITYIYKYFKRVYMQKSSELDMQKRKKVYANNNSSRSSKINSGCQNKLKYEFITLEKIYQKIQECLYIILTIDEFVEGITKKRLSHSSSRTKFHLDTDNYANQYANSYDIYSCIIIKINKMNMFYSNLDIIKMLLENDKNIFRKYIYTINKNNENFVSFFSHLLNIDYNENHYDLVLKKYISNLKEKKNYKSKKLIKLMKPYHSPLKYIILKNEIDQTGLKKVSTRKSIMGINLHRRHYDAHAIDAIQGKSFNSQIKRKSMYEFGRNQVGVDYIMALEGHDKICQKGRGHEQIDNIQSNEGQSDGVQSDEEQLDEDQSYEDPSDEGQSDEDSSDEDQSDEDQSDDDQSDDDQSDDDQSDDDQSDDDQTYYDEADYEESEPSYTPPKGLRIYSKRESSGGIKRQKLSTSNGKREKKDMPIFENSILRISKKKLNITNIDFKSVCHSIVLSIKRCILITDSMLTHFKTNQDFVANFNIYVCKNIFVNFLRVCLLSASFFSYICVKLNYDDMLKQIYDLNLIIMSYNIFDKYISFILDQDIEKLRKLKNVFHFSSNLLNKNNTDGNFRNYSSSTNAISSTITSAITPSVQTQLCREEIYNILKDHDSKKESLLFLSDQDEFIETVYLNIFMVVINIVSVWEMFLEIPAEVLNKMKYTFFELFYNTTIKIIKFIKKDKGFLFLLNILKYIYTKFISLPFNPINIDTTIKLYDFYEFLINDNYENVKKEEEQKFNSENVYMNSISPLKFLNKPESELCEKSQGSVHKLDNIHDDSVYINPSDYVENINNDLQSINKKKRVSIGGLIPVFLNNTNRKKRKTNIDEHFLTLDCFGKSNNCSQSTTKKCIFQDNKHMEDKIDKRIKYDLGENEFADENANVTPKHNYDNTQNEENKDKNNFRKTYLSNYYIPHIYLLFIIVDLEVFHYFEKKGYKKVIIIVENVFNNIVHKCDYNTKEYLRSSISHIYNYYQQVYFNNIKINTQNCAVIRHIFNLYTKSKVFYLSKKIKKKLLYYKNSYNNDDMLKLGYNKIYNNFFSNEEWKNYFYFTCVNMNIGRNKKMKMIDNLLLVHINILLFLIFYEHMSKYVTKKFIFFFQFFCFFFNKLCIDILNLVSTSNHLEYFNIFNFQKITNSNHGDDDVVNKLKSGICQIENCFINMQNDRLSPHKLNNTEKRKTQNKNKKVIMMDIDELLVTYIQLNFIFCRSCCFFVFFKNVCSQKYEMILKENITNLYLECFKNNRDFFDLVEFINAEKKGLEYDHWREPEEEEGPNTLQHQASQTKTKKLNDFIDQNSEESCKSNSSTSSLSQSSFTLIEYTNYTNNVDYIFLEFILEKIEGMDVDYLYRNALKNCYYVIKIEIFYNYIYKNVSVLKRFSYLNNLYYLYKLYYHMFVLTCNQNHFKSKKNITTEEKMEEKKLSRHYDDILSVFHMNGILKEKICSSYVQLIDHSMSSFFSICAEYPKEDTASQQYYNSSFNFNKTEKNDINVVKITGVDTQGKKRYRGNEHISYIFCNIYNFRLKLFHPLNFEKSGLGKGRKKSAFTSSLTVNRNYLTNLKDKYVKMIKYMDNYLVYLYYIVLYFHFNEYDIDRNKLSFHYIICAFQNKFDKFNSKICSSFCSHVNVPLIEDVTKNKNEFFYNYPFQMYTEKDLMKNTYLIFEILNNIYEIYHSNIFENPKFADMIITFTDIKIIAYFSEIYKISFFYKMYHYCLKILILCLMFTSRFWLIYIFNGKYEYEQQGCRSTDYYENNEQNKSTNVRKEKEGCNKKEKNINKVTPDQSSMNGARKIQKEKYYDNDIMRENAKSRRRYILNEIYNKIVSNMNDDNLNEIYNNLHNYVQLLIVCISIFYLSFLCSEKIHKNMQNIIFLNCANNLYNYYVDFYEYVQKFCQQYCLDNLYTSNFFFDNFHLDLINLKLQAHVRAKRYKKEFERMKKMKRINATVQCSKNTSSEPPVALDCSNGVVVSGMEKRHKCVIINRIRRDCSRISNMNDGCDREEAQFLSKFSYLFRHEKHALKECVSKLRSIEKKYESDSKNFFKNNICLYFNMINCLYKKKRKYISLLLFTNSYIISIVTLMKFTMAKYFSFFNITSDFFSLKFEHPTHLFYIDMFTKIKKSEDGKENNKLTNKAILLNLENLFCNMFLNKDMLYHLKFVYTYHKKISKIMHKMNNFFLSYYYLKKNILFISDLIYLPEIVHSYILLTNIILKCGKERIELLTQEEIFFENLNNELSLNDKKILDQDIELKSGKDKTVKDVNDFKIYEDVDFMNIDYVKTPLNTYLTKRHIYMYRKLLTQFMAYLIFLVKNPDHMFILCTKHRREILYVLSLIIFTKKVANHFSKSTVRPKKSKDSSTLHENAGNFKGNTIINNKDNGIVNLREEKSISDTLKEKGERGIQMTPNCMNKNENTYKIKDFEKDFLTCFNKCNEKKEQTFFNFFLEKLFILSNLDTDLFNIELDSEEPVEDLITSHVMRDITSLDFARYECSCCHYNLLTVENSIWNEKDKSFKVEKGEIYQGKNEKENEYNENYTHNANNLYTNNYRRNHYSFKINDIAVLNYLYLNYDFEINLTYIENYINNRLFILNCKKMNSYFIKILLYYMNLIFLKIKNIFCDDCIYTIKKQQFLNSSANDCSSNIFFFLFLKLFHFFNFSNRIISELCANYFPGNKNYDEYLDLLSQSKKNENNSTSENYTNDETNPIGCTNITKNINKKDDHFNKTNNFDKMLFINFVEIFLYPTKNCSYLEVLTVCYEFLVNMKDYKTKELRNVCKHKMYEFLIKIIIQGGNQNNSSIYYFQTILLYLSLLLYNTCKKTFVHEMRKVAQFFLDFVYFFIENIKNNLIILQIIEAYGEEKKNLQRSENANDLTDNHNLENAKIEKQIQVNLLKFYFRKLLSLLHLYTDELIFYTIKNNIDQEISQKNYYRKHAHEDLNIDIIRKYEYICETNFSEFCFYWDYAIVSMSHDKCDLYISRCFKNFLFVLIRIIKEGKISEEESSYMEHSNEENKSRDKKVGNCSESYEKKQIFSIEGETKCFNFYEKMNNLLHMLKDEDIYKKLLHHRENLNMNERNTMSYLSENVDNYFRCTQKINATKYKKLMSHSCINEKNKNHLNCYKRPLSPSSYITNDTCTTIKRGEEEIKDDTITQKNEAEMKDEKNKAIIYDEIYLKNAKNVNEELRNEYLGNIFFTCMLENTLGTPTQNNKTDKTMNTMVNSYIAPLLSGDKNKTENEIELVRFFLCLYKSANNCINRKTHDYFHVDKVHLNIEKFTFKEKWNYIKKLEKILKQYQHMIKIMCEILHESKNVDRNRSNLKIFIDLWWNNRYTLEQHLRILNLDISNVFGFSIHKLMSIPLISLNIRRTIELNKDTKLMNSIGIDNSMSMEKSNTYNMNSAYNTLSLVNNQKYYLQTNFDLFVVLYYYSNMLNIISWINKWEGFFLPLKHWDDVNYINILLNLTVFSIVLKNCNVQITHVKRKYLRLCEISVNRINSSMENFKGRTILTSIGSTNSSNIMHKTNHKQSKNQSNHSHENITVPKNLINMDKNVVTSYLPFINKDIETILLLDQNKKYKRKSSTASQIYSSNINLSSEGKKRMTISYNTHDNTKDEIQNSNYSVHNKKYSNIQGGGEKSENIEAISSIDNQYKIVIPKGWNESSYENSILIKDKNSSSNYEYNEKKKGRRRTINLVSEKRNSVLNIYGKNLSINEKEKKKKDEKKVGSTMYSYLSPLKGNNTEQSKNKIENDIIIKQKKNKKRITVAGTLNLNHLQKQDDEEQNEGKEEEKKGEESIYLKYLDLKKKCDKGVLKCSFLKLRMYLYNILIDIFENNHIHPKDIFNCFNIITHSFVTDIIKCTIVEDAMDRERYTYVRSVENKRIRKNPVVIYIHNNLNRLPFENLEPLKDSYLVRGVHRTVTAYLYERVLNKIKMEEKKRKGDPFSNHAQQEMDEEEEVVKEVEENEMDENEGGTNVQVNNYDNKRDSIRMLEHTKQECSENWKTDFCKSVFQRKSIQMNRTNLIDSQNFEDKKKNEHILQNTTNDCTISQMHNAKWEHKNISENKENKLSYNVGQRAYDSMNADNNSDNYQRDPNLSHVKAFLENYDRRKLTSKIDSCKSGRTHLRTTLVPSEYETMNISGEVDINYGSRIAHSIGRGRYSLIVSNNKAKGHNEKRNSIGEITNGESGAGEIENLNKKENQSKITKKLHGKVRNKKNSRKSTSIEQSFLNPFNNNSSNKKGTSSLLFDEDEFNGKDKVNRKSERKTLYDGSKKEGKCKLGLLHSANKRRSVKNMFSRSSCPSNHSLAFCHSPPPSSSESASSVELIQDEDELRKIFMNARRSMNIHNIMSYSNNNEYSLFCLKKKKKKKSVSESEAYFDEEKFFLSSYVECDKKERKRRSYSADPEHHSKMSKIKYVKYVPYYMKSSRLIDPKKSNIFFVINPNGDLKRTEDATYPFIYFKNKEKYKYKNWNGYFGKVPCEKTLLKHLCCDDLYLYCGHQGGEQYIKKEIIQNAILSYSNALLEDAKNDEEKKEGILEKEKNHYTNTVKCSRRKTNKKENYVLTQNENRRKTSCYFEKEKRTMGKDMKSKCVENDTCMHGTSNDNDVLYTQTEIEDEEEDADDHSHFSTNKNDGINSCVFLIGCSSGLLSSHGFDLDVWGTPYDYIVGGCIFVFGNLWNVTDGEVDGFTQNFFWKWTQPNSSSLFSSNSNYSSVQMINVSTFDFRNFAKMLLAFENAEIDMNNEGEKWGSKYWRDGDNDDLLIDVGDNFITLDFDAYTYLKKKIFFSEYFQKYYHCNITLNQNLFNINQNRKYTWLSMTEALAEAKQFCRLPNTTGSAVVIYGLPL</sequence>
<evidence type="ECO:0000256" key="5">
    <source>
        <dbReference type="SAM" id="MobiDB-lite"/>
    </source>
</evidence>
<keyword evidence="4" id="KW-0159">Chromosome partition</keyword>
<keyword evidence="6" id="KW-0472">Membrane</keyword>
<feature type="transmembrane region" description="Helical" evidence="6">
    <location>
        <begin position="1609"/>
        <end position="1627"/>
    </location>
</feature>
<dbReference type="GeneID" id="39750247"/>
<evidence type="ECO:0000256" key="1">
    <source>
        <dbReference type="ARBA" id="ARBA00000451"/>
    </source>
</evidence>
<dbReference type="PROSITE" id="PS51700">
    <property type="entry name" value="SEPARIN"/>
    <property type="match status" value="1"/>
</dbReference>
<keyword evidence="9" id="KW-1185">Reference proteome</keyword>
<evidence type="ECO:0000256" key="4">
    <source>
        <dbReference type="ARBA" id="ARBA00022829"/>
    </source>
</evidence>
<evidence type="ECO:0000256" key="2">
    <source>
        <dbReference type="ARBA" id="ARBA00012489"/>
    </source>
</evidence>
<gene>
    <name evidence="8" type="ORF">PGO_142990</name>
</gene>
<feature type="transmembrane region" description="Helical" evidence="6">
    <location>
        <begin position="1455"/>
        <end position="1475"/>
    </location>
</feature>
<feature type="domain" description="Peptidase C50" evidence="7">
    <location>
        <begin position="4964"/>
        <end position="5091"/>
    </location>
</feature>
<keyword evidence="6" id="KW-0812">Transmembrane</keyword>
<dbReference type="InterPro" id="IPR005314">
    <property type="entry name" value="Peptidase_C50"/>
</dbReference>
<feature type="transmembrane region" description="Helical" evidence="6">
    <location>
        <begin position="2112"/>
        <end position="2129"/>
    </location>
</feature>
<feature type="transmembrane region" description="Helical" evidence="6">
    <location>
        <begin position="2604"/>
        <end position="2624"/>
    </location>
</feature>
<dbReference type="GO" id="GO:0004197">
    <property type="term" value="F:cysteine-type endopeptidase activity"/>
    <property type="evidence" value="ECO:0007669"/>
    <property type="project" value="InterPro"/>
</dbReference>
<dbReference type="PANTHER" id="PTHR12792:SF0">
    <property type="entry name" value="SEPARIN"/>
    <property type="match status" value="1"/>
</dbReference>
<accession>A0A1Y1JRN8</accession>